<dbReference type="InterPro" id="IPR050679">
    <property type="entry name" value="Bact_HTH_transcr_reg"/>
</dbReference>
<evidence type="ECO:0000256" key="3">
    <source>
        <dbReference type="ARBA" id="ARBA00023163"/>
    </source>
</evidence>
<name>A0A3A9M357_MORCA</name>
<dbReference type="PANTHER" id="PTHR44846:SF16">
    <property type="entry name" value="TRANSCRIPTIONAL REGULATOR PHNF-RELATED"/>
    <property type="match status" value="1"/>
</dbReference>
<gene>
    <name evidence="4" type="ORF">EJK53_0134</name>
</gene>
<organism evidence="4 5">
    <name type="scientific">Moraxella catarrhalis</name>
    <name type="common">Branhamella catarrhalis</name>
    <dbReference type="NCBI Taxonomy" id="480"/>
    <lineage>
        <taxon>Bacteria</taxon>
        <taxon>Pseudomonadati</taxon>
        <taxon>Pseudomonadota</taxon>
        <taxon>Gammaproteobacteria</taxon>
        <taxon>Moraxellales</taxon>
        <taxon>Moraxellaceae</taxon>
        <taxon>Moraxella</taxon>
    </lineage>
</organism>
<dbReference type="Pfam" id="PF07702">
    <property type="entry name" value="UTRA"/>
    <property type="match status" value="1"/>
</dbReference>
<dbReference type="Gene3D" id="3.40.1410.10">
    <property type="entry name" value="Chorismate lyase-like"/>
    <property type="match status" value="1"/>
</dbReference>
<keyword evidence="3" id="KW-0804">Transcription</keyword>
<proteinExistence type="predicted"/>
<dbReference type="SUPFAM" id="SSF64288">
    <property type="entry name" value="Chorismate lyase-like"/>
    <property type="match status" value="1"/>
</dbReference>
<dbReference type="GO" id="GO:0003700">
    <property type="term" value="F:DNA-binding transcription factor activity"/>
    <property type="evidence" value="ECO:0007669"/>
    <property type="project" value="InterPro"/>
</dbReference>
<dbReference type="Proteomes" id="UP000280228">
    <property type="component" value="Chromosome"/>
</dbReference>
<protein>
    <submittedName>
        <fullName evidence="4">Bacterial regulatory, gntR family protein</fullName>
    </submittedName>
</protein>
<sequence length="247" mass="28379">MPNKSPNKAPAYLRIKTAILDNIHAGIWASGVAIPAEITLAEDFGVSRMTVNRAIKELEAERVLERRQGSGTYVAQQKYNNAHIEVRNIAKDIRERFHRYHAQVITQKTLDFMALNQPDNHWLNTLFFHNQPAYTDKLYQVCIAHYGDDLPIQYEERWVNASVIADFINQDFNIVNTSDYLIDHVPLEYGDYQIHAKLASDTICQILQIPINEPTLLHTRQTKSQGKLVTFVNMWHPASRFSFSGTL</sequence>
<dbReference type="InterPro" id="IPR011663">
    <property type="entry name" value="UTRA"/>
</dbReference>
<dbReference type="CDD" id="cd07377">
    <property type="entry name" value="WHTH_GntR"/>
    <property type="match status" value="1"/>
</dbReference>
<dbReference type="SMART" id="SM00345">
    <property type="entry name" value="HTH_GNTR"/>
    <property type="match status" value="1"/>
</dbReference>
<reference evidence="4 5" key="1">
    <citation type="submission" date="2018-12" db="EMBL/GenBank/DDBJ databases">
        <title>Persistence of Moraxella catarrhalis in Chronic Obstructive Pulmonary Disease and Regulation of the Hag/MID Adhesin.</title>
        <authorList>
            <person name="Murphy T."/>
            <person name="Zhao X."/>
            <person name="Vyas G."/>
            <person name="Aluvathingal J."/>
            <person name="Nadendla S."/>
            <person name="Tallon L."/>
            <person name="Tettelin H."/>
        </authorList>
    </citation>
    <scope>NUCLEOTIDE SEQUENCE [LARGE SCALE GENOMIC DNA]</scope>
    <source>
        <strain evidence="4 5">46P58B1</strain>
    </source>
</reference>
<evidence type="ECO:0000313" key="4">
    <source>
        <dbReference type="EMBL" id="AZQ92514.1"/>
    </source>
</evidence>
<evidence type="ECO:0000256" key="1">
    <source>
        <dbReference type="ARBA" id="ARBA00023015"/>
    </source>
</evidence>
<dbReference type="Pfam" id="PF00392">
    <property type="entry name" value="GntR"/>
    <property type="match status" value="1"/>
</dbReference>
<dbReference type="GO" id="GO:0003677">
    <property type="term" value="F:DNA binding"/>
    <property type="evidence" value="ECO:0007669"/>
    <property type="project" value="UniProtKB-KW"/>
</dbReference>
<evidence type="ECO:0000313" key="5">
    <source>
        <dbReference type="Proteomes" id="UP000280228"/>
    </source>
</evidence>
<dbReference type="InterPro" id="IPR000524">
    <property type="entry name" value="Tscrpt_reg_HTH_GntR"/>
</dbReference>
<dbReference type="FunFam" id="1.10.10.10:FF:000079">
    <property type="entry name" value="GntR family transcriptional regulator"/>
    <property type="match status" value="1"/>
</dbReference>
<dbReference type="GeneID" id="66586394"/>
<keyword evidence="1" id="KW-0805">Transcription regulation</keyword>
<dbReference type="PRINTS" id="PR00035">
    <property type="entry name" value="HTHGNTR"/>
</dbReference>
<dbReference type="InterPro" id="IPR036390">
    <property type="entry name" value="WH_DNA-bd_sf"/>
</dbReference>
<dbReference type="KEGG" id="mcs:DR90_1772"/>
<evidence type="ECO:0000256" key="2">
    <source>
        <dbReference type="ARBA" id="ARBA00023125"/>
    </source>
</evidence>
<dbReference type="InterPro" id="IPR036388">
    <property type="entry name" value="WH-like_DNA-bd_sf"/>
</dbReference>
<dbReference type="Gene3D" id="1.10.10.10">
    <property type="entry name" value="Winged helix-like DNA-binding domain superfamily/Winged helix DNA-binding domain"/>
    <property type="match status" value="1"/>
</dbReference>
<dbReference type="RefSeq" id="WP_003663407.1">
    <property type="nucleotide sequence ID" value="NZ_CP008804.1"/>
</dbReference>
<dbReference type="PROSITE" id="PS50949">
    <property type="entry name" value="HTH_GNTR"/>
    <property type="match status" value="1"/>
</dbReference>
<dbReference type="SMART" id="SM00866">
    <property type="entry name" value="UTRA"/>
    <property type="match status" value="1"/>
</dbReference>
<dbReference type="PANTHER" id="PTHR44846">
    <property type="entry name" value="MANNOSYL-D-GLYCERATE TRANSPORT/METABOLISM SYSTEM REPRESSOR MNGR-RELATED"/>
    <property type="match status" value="1"/>
</dbReference>
<dbReference type="AlphaFoldDB" id="A0A3A9M357"/>
<dbReference type="InterPro" id="IPR028978">
    <property type="entry name" value="Chorismate_lyase_/UTRA_dom_sf"/>
</dbReference>
<dbReference type="EMBL" id="CP034662">
    <property type="protein sequence ID" value="AZQ92514.1"/>
    <property type="molecule type" value="Genomic_DNA"/>
</dbReference>
<accession>A0A3A9M357</accession>
<dbReference type="SUPFAM" id="SSF46785">
    <property type="entry name" value="Winged helix' DNA-binding domain"/>
    <property type="match status" value="1"/>
</dbReference>
<keyword evidence="2" id="KW-0238">DNA-binding</keyword>